<proteinExistence type="predicted"/>
<organism evidence="2 3">
    <name type="scientific">Orchesella cincta</name>
    <name type="common">Springtail</name>
    <name type="synonym">Podura cincta</name>
    <dbReference type="NCBI Taxonomy" id="48709"/>
    <lineage>
        <taxon>Eukaryota</taxon>
        <taxon>Metazoa</taxon>
        <taxon>Ecdysozoa</taxon>
        <taxon>Arthropoda</taxon>
        <taxon>Hexapoda</taxon>
        <taxon>Collembola</taxon>
        <taxon>Entomobryomorpha</taxon>
        <taxon>Entomobryoidea</taxon>
        <taxon>Orchesellidae</taxon>
        <taxon>Orchesellinae</taxon>
        <taxon>Orchesella</taxon>
    </lineage>
</organism>
<protein>
    <submittedName>
        <fullName evidence="2">Uncharacterized protein</fullName>
    </submittedName>
</protein>
<dbReference type="Proteomes" id="UP000094527">
    <property type="component" value="Unassembled WGS sequence"/>
</dbReference>
<evidence type="ECO:0000313" key="3">
    <source>
        <dbReference type="Proteomes" id="UP000094527"/>
    </source>
</evidence>
<comment type="caution">
    <text evidence="2">The sequence shown here is derived from an EMBL/GenBank/DDBJ whole genome shotgun (WGS) entry which is preliminary data.</text>
</comment>
<dbReference type="EMBL" id="LJIJ01004798">
    <property type="protein sequence ID" value="ODM87720.1"/>
    <property type="molecule type" value="Genomic_DNA"/>
</dbReference>
<sequence>MTNNREDIFMELRRNQPYRLQTAIVAGVSNSHKEQINDQDDRDPSSPRKQYRRPCTKQNMRLQQMQERVCFKQQNMKGRKNCTVPTRIERDDITMRMSSSNLNCSQNMS</sequence>
<name>A0A1D2M422_ORCCI</name>
<evidence type="ECO:0000313" key="2">
    <source>
        <dbReference type="EMBL" id="ODM87720.1"/>
    </source>
</evidence>
<dbReference type="AlphaFoldDB" id="A0A1D2M422"/>
<gene>
    <name evidence="2" type="ORF">Ocin01_18961</name>
</gene>
<keyword evidence="3" id="KW-1185">Reference proteome</keyword>
<accession>A0A1D2M422</accession>
<reference evidence="2 3" key="1">
    <citation type="journal article" date="2016" name="Genome Biol. Evol.">
        <title>Gene Family Evolution Reflects Adaptation to Soil Environmental Stressors in the Genome of the Collembolan Orchesella cincta.</title>
        <authorList>
            <person name="Faddeeva-Vakhrusheva A."/>
            <person name="Derks M.F."/>
            <person name="Anvar S.Y."/>
            <person name="Agamennone V."/>
            <person name="Suring W."/>
            <person name="Smit S."/>
            <person name="van Straalen N.M."/>
            <person name="Roelofs D."/>
        </authorList>
    </citation>
    <scope>NUCLEOTIDE SEQUENCE [LARGE SCALE GENOMIC DNA]</scope>
    <source>
        <tissue evidence="2">Mixed pool</tissue>
    </source>
</reference>
<evidence type="ECO:0000256" key="1">
    <source>
        <dbReference type="SAM" id="MobiDB-lite"/>
    </source>
</evidence>
<feature type="region of interest" description="Disordered" evidence="1">
    <location>
        <begin position="28"/>
        <end position="59"/>
    </location>
</feature>